<dbReference type="OrthoDB" id="26722at2759"/>
<sequence>MSLGTLTQYLDNQYPFLSTLLKFSLVDDIISGLCYIHSQDIVHGHLTGFNVLIDESGKACLANYDLADLLVAHYSVVQEPRWTDPQLICGAKSQLPTMSTDVYAFGCIMLQILVGKLPYWWIRNCHVVIAKSGNQLPMQDDPEVPKLEECYKEFLQRCWAPAQSRASSTEVAEFVTAQLHALNES</sequence>
<dbReference type="InterPro" id="IPR000719">
    <property type="entry name" value="Prot_kinase_dom"/>
</dbReference>
<dbReference type="InterPro" id="IPR011009">
    <property type="entry name" value="Kinase-like_dom_sf"/>
</dbReference>
<dbReference type="InterPro" id="IPR051681">
    <property type="entry name" value="Ser/Thr_Kinases-Pseudokinases"/>
</dbReference>
<dbReference type="GO" id="GO:0004674">
    <property type="term" value="F:protein serine/threonine kinase activity"/>
    <property type="evidence" value="ECO:0007669"/>
    <property type="project" value="TreeGrafter"/>
</dbReference>
<keyword evidence="1" id="KW-0547">Nucleotide-binding</keyword>
<dbReference type="Pfam" id="PF00069">
    <property type="entry name" value="Pkinase"/>
    <property type="match status" value="1"/>
</dbReference>
<gene>
    <name evidence="4" type="ORF">HD556DRAFT_776950</name>
</gene>
<dbReference type="PROSITE" id="PS50011">
    <property type="entry name" value="PROTEIN_KINASE_DOM"/>
    <property type="match status" value="1"/>
</dbReference>
<evidence type="ECO:0000259" key="3">
    <source>
        <dbReference type="PROSITE" id="PS50011"/>
    </source>
</evidence>
<dbReference type="AlphaFoldDB" id="A0A9P7AHM4"/>
<accession>A0A9P7AHM4</accession>
<evidence type="ECO:0000313" key="4">
    <source>
        <dbReference type="EMBL" id="KAG1789537.1"/>
    </source>
</evidence>
<dbReference type="RefSeq" id="XP_041156597.1">
    <property type="nucleotide sequence ID" value="XM_041311604.1"/>
</dbReference>
<dbReference type="PANTHER" id="PTHR44329:SF298">
    <property type="entry name" value="MIXED LINEAGE KINASE DOMAIN-LIKE PROTEIN"/>
    <property type="match status" value="1"/>
</dbReference>
<organism evidence="4 5">
    <name type="scientific">Suillus plorans</name>
    <dbReference type="NCBI Taxonomy" id="116603"/>
    <lineage>
        <taxon>Eukaryota</taxon>
        <taxon>Fungi</taxon>
        <taxon>Dikarya</taxon>
        <taxon>Basidiomycota</taxon>
        <taxon>Agaricomycotina</taxon>
        <taxon>Agaricomycetes</taxon>
        <taxon>Agaricomycetidae</taxon>
        <taxon>Boletales</taxon>
        <taxon>Suillineae</taxon>
        <taxon>Suillaceae</taxon>
        <taxon>Suillus</taxon>
    </lineage>
</organism>
<protein>
    <submittedName>
        <fullName evidence="4">Kinase-like domain-containing protein</fullName>
    </submittedName>
</protein>
<comment type="caution">
    <text evidence="4">The sequence shown here is derived from an EMBL/GenBank/DDBJ whole genome shotgun (WGS) entry which is preliminary data.</text>
</comment>
<dbReference type="PANTHER" id="PTHR44329">
    <property type="entry name" value="SERINE/THREONINE-PROTEIN KINASE TNNI3K-RELATED"/>
    <property type="match status" value="1"/>
</dbReference>
<dbReference type="SMART" id="SM00220">
    <property type="entry name" value="S_TKc"/>
    <property type="match status" value="1"/>
</dbReference>
<keyword evidence="2" id="KW-0067">ATP-binding</keyword>
<dbReference type="GeneID" id="64605368"/>
<reference evidence="4" key="1">
    <citation type="journal article" date="2020" name="New Phytol.">
        <title>Comparative genomics reveals dynamic genome evolution in host specialist ectomycorrhizal fungi.</title>
        <authorList>
            <person name="Lofgren L.A."/>
            <person name="Nguyen N.H."/>
            <person name="Vilgalys R."/>
            <person name="Ruytinx J."/>
            <person name="Liao H.L."/>
            <person name="Branco S."/>
            <person name="Kuo A."/>
            <person name="LaButti K."/>
            <person name="Lipzen A."/>
            <person name="Andreopoulos W."/>
            <person name="Pangilinan J."/>
            <person name="Riley R."/>
            <person name="Hundley H."/>
            <person name="Na H."/>
            <person name="Barry K."/>
            <person name="Grigoriev I.V."/>
            <person name="Stajich J.E."/>
            <person name="Kennedy P.G."/>
        </authorList>
    </citation>
    <scope>NUCLEOTIDE SEQUENCE</scope>
    <source>
        <strain evidence="4">S12</strain>
    </source>
</reference>
<keyword evidence="5" id="KW-1185">Reference proteome</keyword>
<dbReference type="Gene3D" id="1.10.510.10">
    <property type="entry name" value="Transferase(Phosphotransferase) domain 1"/>
    <property type="match status" value="1"/>
</dbReference>
<proteinExistence type="predicted"/>
<evidence type="ECO:0000256" key="2">
    <source>
        <dbReference type="ARBA" id="ARBA00022840"/>
    </source>
</evidence>
<feature type="domain" description="Protein kinase" evidence="3">
    <location>
        <begin position="1"/>
        <end position="183"/>
    </location>
</feature>
<name>A0A9P7AHM4_9AGAM</name>
<evidence type="ECO:0000313" key="5">
    <source>
        <dbReference type="Proteomes" id="UP000719766"/>
    </source>
</evidence>
<dbReference type="GO" id="GO:0005524">
    <property type="term" value="F:ATP binding"/>
    <property type="evidence" value="ECO:0007669"/>
    <property type="project" value="UniProtKB-KW"/>
</dbReference>
<dbReference type="EMBL" id="JABBWE010000058">
    <property type="protein sequence ID" value="KAG1789537.1"/>
    <property type="molecule type" value="Genomic_DNA"/>
</dbReference>
<dbReference type="Proteomes" id="UP000719766">
    <property type="component" value="Unassembled WGS sequence"/>
</dbReference>
<dbReference type="SUPFAM" id="SSF56112">
    <property type="entry name" value="Protein kinase-like (PK-like)"/>
    <property type="match status" value="1"/>
</dbReference>
<keyword evidence="4" id="KW-0808">Transferase</keyword>
<keyword evidence="4" id="KW-0418">Kinase</keyword>
<evidence type="ECO:0000256" key="1">
    <source>
        <dbReference type="ARBA" id="ARBA00022741"/>
    </source>
</evidence>